<proteinExistence type="predicted"/>
<evidence type="ECO:0000313" key="2">
    <source>
        <dbReference type="Proteomes" id="UP000751190"/>
    </source>
</evidence>
<dbReference type="OrthoDB" id="410751at2759"/>
<evidence type="ECO:0000313" key="1">
    <source>
        <dbReference type="EMBL" id="KAG8464023.1"/>
    </source>
</evidence>
<organism evidence="1 2">
    <name type="scientific">Diacronema lutheri</name>
    <name type="common">Unicellular marine alga</name>
    <name type="synonym">Monochrysis lutheri</name>
    <dbReference type="NCBI Taxonomy" id="2081491"/>
    <lineage>
        <taxon>Eukaryota</taxon>
        <taxon>Haptista</taxon>
        <taxon>Haptophyta</taxon>
        <taxon>Pavlovophyceae</taxon>
        <taxon>Pavlovales</taxon>
        <taxon>Pavlovaceae</taxon>
        <taxon>Diacronema</taxon>
    </lineage>
</organism>
<keyword evidence="2" id="KW-1185">Reference proteome</keyword>
<dbReference type="PANTHER" id="PTHR40280">
    <property type="entry name" value="BLR6907 PROTEIN"/>
    <property type="match status" value="1"/>
</dbReference>
<dbReference type="AlphaFoldDB" id="A0A8J5XH55"/>
<dbReference type="PANTHER" id="PTHR40280:SF1">
    <property type="entry name" value="VOC DOMAIN-CONTAINING PROTEIN"/>
    <property type="match status" value="1"/>
</dbReference>
<protein>
    <recommendedName>
        <fullName evidence="3">VOC domain-containing protein</fullName>
    </recommendedName>
</protein>
<name>A0A8J5XH55_DIALT</name>
<dbReference type="Proteomes" id="UP000751190">
    <property type="component" value="Unassembled WGS sequence"/>
</dbReference>
<dbReference type="EMBL" id="JAGTXO010000014">
    <property type="protein sequence ID" value="KAG8464023.1"/>
    <property type="molecule type" value="Genomic_DNA"/>
</dbReference>
<gene>
    <name evidence="1" type="ORF">KFE25_000191</name>
</gene>
<accession>A0A8J5XH55</accession>
<sequence length="331" mass="34128">MAGAVLVGMVAASPAAAPTLPRALLLEHVNLNTPDRDVARAFYADALGGRVNPTSTNDRQLHINAGVSQLHLPTVRSVLGREPVTVAQRWGGTLEFLTAEPLAAVAERVCAAGYAARAVAPRHEGAGAALDVDGPWASAITLRAAPAGLASAIAALRGHAGGSGPLLALSRATMHVPPGKACAIGRFYEQILGLAVEEEAGRVAVRFESGRSGLPAQLLAFEEAADAPAADAYDVDEAAAVHIALYVRDEAAFVAAFERAEAAGIVYINPRFEGGPPEFASARTLGEAVAYGQFRVKDCCDPATGRLGVVLEHEVRSPSHRAFPLGVAGSA</sequence>
<evidence type="ECO:0008006" key="3">
    <source>
        <dbReference type="Google" id="ProtNLM"/>
    </source>
</evidence>
<dbReference type="InterPro" id="IPR029068">
    <property type="entry name" value="Glyas_Bleomycin-R_OHBP_Dase"/>
</dbReference>
<dbReference type="Gene3D" id="3.10.180.10">
    <property type="entry name" value="2,3-Dihydroxybiphenyl 1,2-Dioxygenase, domain 1"/>
    <property type="match status" value="2"/>
</dbReference>
<dbReference type="OMA" id="ICVYLET"/>
<reference evidence="1" key="1">
    <citation type="submission" date="2021-05" db="EMBL/GenBank/DDBJ databases">
        <title>The genome of the haptophyte Pavlova lutheri (Diacronema luteri, Pavlovales) - a model for lipid biosynthesis in eukaryotic algae.</title>
        <authorList>
            <person name="Hulatt C.J."/>
            <person name="Posewitz M.C."/>
        </authorList>
    </citation>
    <scope>NUCLEOTIDE SEQUENCE</scope>
    <source>
        <strain evidence="1">NIVA-4/92</strain>
    </source>
</reference>
<dbReference type="SUPFAM" id="SSF54593">
    <property type="entry name" value="Glyoxalase/Bleomycin resistance protein/Dihydroxybiphenyl dioxygenase"/>
    <property type="match status" value="2"/>
</dbReference>
<comment type="caution">
    <text evidence="1">The sequence shown here is derived from an EMBL/GenBank/DDBJ whole genome shotgun (WGS) entry which is preliminary data.</text>
</comment>